<gene>
    <name evidence="9" type="ORF">KP79_PYT19737</name>
</gene>
<evidence type="ECO:0000256" key="3">
    <source>
        <dbReference type="ARBA" id="ARBA00022737"/>
    </source>
</evidence>
<dbReference type="EMBL" id="NEDP02005159">
    <property type="protein sequence ID" value="OWF43141.1"/>
    <property type="molecule type" value="Genomic_DNA"/>
</dbReference>
<dbReference type="OrthoDB" id="752362at2759"/>
<evidence type="ECO:0000313" key="9">
    <source>
        <dbReference type="EMBL" id="OWF43141.1"/>
    </source>
</evidence>
<dbReference type="Gene3D" id="3.30.1370.10">
    <property type="entry name" value="K Homology domain, type 1"/>
    <property type="match status" value="2"/>
</dbReference>
<sequence>MFRVYVGNLNPEVDEGTLRGLFEERGVQTGNILVKRKYAFVDCPDQENVDRAIESLNGYSLMGSNMQVEPSMSRRRSNKLQVKNLPQLSRDELESFLGSFANLEKVEQAGAEGLVYVQYSNADEAQTAYNHINGYDWSGILLKADFASNRTRKSIREPNMSNSGGGGGGGGPNSGGPGRQVEMPLRILVGSEFIGAIIGKQGQTIHNITSQTKARVDIHRRDGQAVSTETPITIKGSPESSSEACKEMMTIVQTEAQKYNKGDYPFKILCPNHLCGRIIGKQGNVIKNFMDKTNTHIVVSSAGGGQGVADANNMYVDRVVTVTGSVENASQAESLLSDKMRKCFDQDQHGYMGQISMFGGMPPMAPGMMPGFSNYQAVRPPFGHYPPPMQQEGYYPGNMAYGGGAPPMPPPELEVTYLYVPENTVGSIIGSKGANIKDISKSTGARVKIIQPSSKEPNGERNGQNIQERRCIVTGSPEAQFQAHFQIFDRIKKEGGFSRMEDVHLRSEIMVPKGMIGRIIGKGGQNVREIQRVSGAIVNLPELNNQNPSEDGEVPVSIIGHFQAMQAAQRRVRQLVSNSSIPPKRRPSQREQNGKQQM</sequence>
<keyword evidence="6" id="KW-0694">RNA-binding</keyword>
<dbReference type="InterPro" id="IPR035979">
    <property type="entry name" value="RBD_domain_sf"/>
</dbReference>
<evidence type="ECO:0000256" key="7">
    <source>
        <dbReference type="SAM" id="MobiDB-lite"/>
    </source>
</evidence>
<dbReference type="SMART" id="SM00360">
    <property type="entry name" value="RRM"/>
    <property type="match status" value="2"/>
</dbReference>
<evidence type="ECO:0000259" key="8">
    <source>
        <dbReference type="PROSITE" id="PS50102"/>
    </source>
</evidence>
<proteinExistence type="inferred from homology"/>
<keyword evidence="3" id="KW-0677">Repeat</keyword>
<dbReference type="STRING" id="6573.A0A210Q319"/>
<feature type="region of interest" description="Disordered" evidence="7">
    <location>
        <begin position="576"/>
        <end position="598"/>
    </location>
</feature>
<feature type="compositionally biased region" description="Gly residues" evidence="7">
    <location>
        <begin position="163"/>
        <end position="178"/>
    </location>
</feature>
<dbReference type="PROSITE" id="PS50102">
    <property type="entry name" value="RRM"/>
    <property type="match status" value="2"/>
</dbReference>
<reference evidence="9 10" key="1">
    <citation type="journal article" date="2017" name="Nat. Ecol. Evol.">
        <title>Scallop genome provides insights into evolution of bilaterian karyotype and development.</title>
        <authorList>
            <person name="Wang S."/>
            <person name="Zhang J."/>
            <person name="Jiao W."/>
            <person name="Li J."/>
            <person name="Xun X."/>
            <person name="Sun Y."/>
            <person name="Guo X."/>
            <person name="Huan P."/>
            <person name="Dong B."/>
            <person name="Zhang L."/>
            <person name="Hu X."/>
            <person name="Sun X."/>
            <person name="Wang J."/>
            <person name="Zhao C."/>
            <person name="Wang Y."/>
            <person name="Wang D."/>
            <person name="Huang X."/>
            <person name="Wang R."/>
            <person name="Lv J."/>
            <person name="Li Y."/>
            <person name="Zhang Z."/>
            <person name="Liu B."/>
            <person name="Lu W."/>
            <person name="Hui Y."/>
            <person name="Liang J."/>
            <person name="Zhou Z."/>
            <person name="Hou R."/>
            <person name="Li X."/>
            <person name="Liu Y."/>
            <person name="Li H."/>
            <person name="Ning X."/>
            <person name="Lin Y."/>
            <person name="Zhao L."/>
            <person name="Xing Q."/>
            <person name="Dou J."/>
            <person name="Li Y."/>
            <person name="Mao J."/>
            <person name="Guo H."/>
            <person name="Dou H."/>
            <person name="Li T."/>
            <person name="Mu C."/>
            <person name="Jiang W."/>
            <person name="Fu Q."/>
            <person name="Fu X."/>
            <person name="Miao Y."/>
            <person name="Liu J."/>
            <person name="Yu Q."/>
            <person name="Li R."/>
            <person name="Liao H."/>
            <person name="Li X."/>
            <person name="Kong Y."/>
            <person name="Jiang Z."/>
            <person name="Chourrout D."/>
            <person name="Li R."/>
            <person name="Bao Z."/>
        </authorList>
    </citation>
    <scope>NUCLEOTIDE SEQUENCE [LARGE SCALE GENOMIC DNA]</scope>
    <source>
        <strain evidence="9 10">PY_sf001</strain>
    </source>
</reference>
<dbReference type="GO" id="GO:0003723">
    <property type="term" value="F:RNA binding"/>
    <property type="evidence" value="ECO:0007669"/>
    <property type="project" value="UniProtKB-UniRule"/>
</dbReference>
<dbReference type="CDD" id="cd22401">
    <property type="entry name" value="KH-I_IGF2BP_rpt2"/>
    <property type="match status" value="1"/>
</dbReference>
<dbReference type="InterPro" id="IPR012677">
    <property type="entry name" value="Nucleotide-bd_a/b_plait_sf"/>
</dbReference>
<keyword evidence="2" id="KW-0813">Transport</keyword>
<comment type="caution">
    <text evidence="9">The sequence shown here is derived from an EMBL/GenBank/DDBJ whole genome shotgun (WGS) entry which is preliminary data.</text>
</comment>
<dbReference type="Pfam" id="PF00076">
    <property type="entry name" value="RRM_1"/>
    <property type="match status" value="1"/>
</dbReference>
<dbReference type="CDD" id="cd22400">
    <property type="entry name" value="KH-I_IGF2BP_rpt1"/>
    <property type="match status" value="1"/>
</dbReference>
<dbReference type="SMART" id="SM00322">
    <property type="entry name" value="KH"/>
    <property type="match status" value="4"/>
</dbReference>
<keyword evidence="4" id="KW-0509">mRNA transport</keyword>
<dbReference type="CDD" id="cd22403">
    <property type="entry name" value="KH-I_IGF2BP_rpt4"/>
    <property type="match status" value="1"/>
</dbReference>
<dbReference type="GO" id="GO:0051028">
    <property type="term" value="P:mRNA transport"/>
    <property type="evidence" value="ECO:0007669"/>
    <property type="project" value="UniProtKB-KW"/>
</dbReference>
<evidence type="ECO:0000256" key="4">
    <source>
        <dbReference type="ARBA" id="ARBA00022816"/>
    </source>
</evidence>
<dbReference type="SUPFAM" id="SSF54928">
    <property type="entry name" value="RNA-binding domain, RBD"/>
    <property type="match status" value="1"/>
</dbReference>
<evidence type="ECO:0000256" key="6">
    <source>
        <dbReference type="PROSITE-ProRule" id="PRU00176"/>
    </source>
</evidence>
<dbReference type="CDD" id="cd12358">
    <property type="entry name" value="RRM1_VICKZ"/>
    <property type="match status" value="1"/>
</dbReference>
<dbReference type="InterPro" id="IPR004087">
    <property type="entry name" value="KH_dom"/>
</dbReference>
<evidence type="ECO:0000313" key="10">
    <source>
        <dbReference type="Proteomes" id="UP000242188"/>
    </source>
</evidence>
<feature type="region of interest" description="Disordered" evidence="7">
    <location>
        <begin position="152"/>
        <end position="180"/>
    </location>
</feature>
<accession>A0A210Q319</accession>
<keyword evidence="5" id="KW-0810">Translation regulation</keyword>
<feature type="domain" description="RRM" evidence="8">
    <location>
        <begin position="2"/>
        <end position="73"/>
    </location>
</feature>
<dbReference type="Gene3D" id="3.30.310.210">
    <property type="match status" value="1"/>
</dbReference>
<name>A0A210Q319_MIZYE</name>
<evidence type="ECO:0000256" key="1">
    <source>
        <dbReference type="ARBA" id="ARBA00009094"/>
    </source>
</evidence>
<dbReference type="InterPro" id="IPR000504">
    <property type="entry name" value="RRM_dom"/>
</dbReference>
<dbReference type="InterPro" id="IPR004088">
    <property type="entry name" value="KH_dom_type_1"/>
</dbReference>
<dbReference type="InterPro" id="IPR036612">
    <property type="entry name" value="KH_dom_type_1_sf"/>
</dbReference>
<evidence type="ECO:0000256" key="2">
    <source>
        <dbReference type="ARBA" id="ARBA00022448"/>
    </source>
</evidence>
<keyword evidence="10" id="KW-1185">Reference proteome</keyword>
<dbReference type="Gene3D" id="3.30.70.330">
    <property type="match status" value="2"/>
</dbReference>
<dbReference type="Proteomes" id="UP000242188">
    <property type="component" value="Unassembled WGS sequence"/>
</dbReference>
<dbReference type="AlphaFoldDB" id="A0A210Q319"/>
<comment type="similarity">
    <text evidence="1">Belongs to the RRM IMP/VICKZ family.</text>
</comment>
<dbReference type="SUPFAM" id="SSF54791">
    <property type="entry name" value="Eukaryotic type KH-domain (KH-domain type I)"/>
    <property type="match status" value="4"/>
</dbReference>
<organism evidence="9 10">
    <name type="scientific">Mizuhopecten yessoensis</name>
    <name type="common">Japanese scallop</name>
    <name type="synonym">Patinopecten yessoensis</name>
    <dbReference type="NCBI Taxonomy" id="6573"/>
    <lineage>
        <taxon>Eukaryota</taxon>
        <taxon>Metazoa</taxon>
        <taxon>Spiralia</taxon>
        <taxon>Lophotrochozoa</taxon>
        <taxon>Mollusca</taxon>
        <taxon>Bivalvia</taxon>
        <taxon>Autobranchia</taxon>
        <taxon>Pteriomorphia</taxon>
        <taxon>Pectinida</taxon>
        <taxon>Pectinoidea</taxon>
        <taxon>Pectinidae</taxon>
        <taxon>Mizuhopecten</taxon>
    </lineage>
</organism>
<feature type="compositionally biased region" description="Basic and acidic residues" evidence="7">
    <location>
        <begin position="588"/>
        <end position="598"/>
    </location>
</feature>
<dbReference type="GO" id="GO:0006417">
    <property type="term" value="P:regulation of translation"/>
    <property type="evidence" value="ECO:0007669"/>
    <property type="project" value="UniProtKB-KW"/>
</dbReference>
<evidence type="ECO:0000256" key="5">
    <source>
        <dbReference type="ARBA" id="ARBA00022845"/>
    </source>
</evidence>
<dbReference type="PANTHER" id="PTHR10288">
    <property type="entry name" value="KH DOMAIN CONTAINING RNA BINDING PROTEIN"/>
    <property type="match status" value="1"/>
</dbReference>
<feature type="domain" description="RRM" evidence="8">
    <location>
        <begin position="78"/>
        <end position="149"/>
    </location>
</feature>
<dbReference type="PROSITE" id="PS50084">
    <property type="entry name" value="KH_TYPE_1"/>
    <property type="match status" value="4"/>
</dbReference>
<protein>
    <submittedName>
        <fullName evidence="9">Insulin-like growth factor 2 mRNA-binding protein 2</fullName>
    </submittedName>
</protein>
<dbReference type="Pfam" id="PF00013">
    <property type="entry name" value="KH_1"/>
    <property type="match status" value="4"/>
</dbReference>